<feature type="coiled-coil region" evidence="1">
    <location>
        <begin position="28"/>
        <end position="55"/>
    </location>
</feature>
<dbReference type="Proteomes" id="UP001385951">
    <property type="component" value="Unassembled WGS sequence"/>
</dbReference>
<reference evidence="3 4" key="1">
    <citation type="submission" date="2022-09" db="EMBL/GenBank/DDBJ databases">
        <authorList>
            <person name="Palmer J.M."/>
        </authorList>
    </citation>
    <scope>NUCLEOTIDE SEQUENCE [LARGE SCALE GENOMIC DNA]</scope>
    <source>
        <strain evidence="3 4">DSM 7382</strain>
    </source>
</reference>
<organism evidence="3 4">
    <name type="scientific">Cerrena zonata</name>
    <dbReference type="NCBI Taxonomy" id="2478898"/>
    <lineage>
        <taxon>Eukaryota</taxon>
        <taxon>Fungi</taxon>
        <taxon>Dikarya</taxon>
        <taxon>Basidiomycota</taxon>
        <taxon>Agaricomycotina</taxon>
        <taxon>Agaricomycetes</taxon>
        <taxon>Polyporales</taxon>
        <taxon>Cerrenaceae</taxon>
        <taxon>Cerrena</taxon>
    </lineage>
</organism>
<evidence type="ECO:0000256" key="2">
    <source>
        <dbReference type="SAM" id="MobiDB-lite"/>
    </source>
</evidence>
<feature type="compositionally biased region" description="Basic residues" evidence="2">
    <location>
        <begin position="102"/>
        <end position="115"/>
    </location>
</feature>
<evidence type="ECO:0000313" key="3">
    <source>
        <dbReference type="EMBL" id="KAK7682793.1"/>
    </source>
</evidence>
<comment type="caution">
    <text evidence="3">The sequence shown here is derived from an EMBL/GenBank/DDBJ whole genome shotgun (WGS) entry which is preliminary data.</text>
</comment>
<feature type="compositionally biased region" description="Pro residues" evidence="2">
    <location>
        <begin position="79"/>
        <end position="90"/>
    </location>
</feature>
<dbReference type="EMBL" id="JASBNA010000034">
    <property type="protein sequence ID" value="KAK7682793.1"/>
    <property type="molecule type" value="Genomic_DNA"/>
</dbReference>
<feature type="region of interest" description="Disordered" evidence="2">
    <location>
        <begin position="57"/>
        <end position="177"/>
    </location>
</feature>
<sequence>MSKQGHHNASAGPPKYLQDFTKALASEVRILLQEVGKLRDERTQLQAEIAELMAVKAKQSGGGNPNVDFAGWLAKREPTPPPAPPTPPPLDDLSPARPGWRIVHKKPERRDRKKALPAPVPEAPPPPEAPPAHVPAWAQWRPNPIFSPQPKAGASTPMSAPMSPRAGLFGPPSPTPQ</sequence>
<name>A0AAW0FMC7_9APHY</name>
<gene>
    <name evidence="3" type="ORF">QCA50_014177</name>
</gene>
<accession>A0AAW0FMC7</accession>
<evidence type="ECO:0000256" key="1">
    <source>
        <dbReference type="SAM" id="Coils"/>
    </source>
</evidence>
<protein>
    <submittedName>
        <fullName evidence="3">Uncharacterized protein</fullName>
    </submittedName>
</protein>
<feature type="compositionally biased region" description="Pro residues" evidence="2">
    <location>
        <begin position="118"/>
        <end position="133"/>
    </location>
</feature>
<proteinExistence type="predicted"/>
<keyword evidence="1" id="KW-0175">Coiled coil</keyword>
<keyword evidence="4" id="KW-1185">Reference proteome</keyword>
<evidence type="ECO:0000313" key="4">
    <source>
        <dbReference type="Proteomes" id="UP001385951"/>
    </source>
</evidence>
<dbReference type="AlphaFoldDB" id="A0AAW0FMC7"/>